<organism evidence="2 3">
    <name type="scientific">Ehrlichia minasensis</name>
    <dbReference type="NCBI Taxonomy" id="1242993"/>
    <lineage>
        <taxon>Bacteria</taxon>
        <taxon>Pseudomonadati</taxon>
        <taxon>Pseudomonadota</taxon>
        <taxon>Alphaproteobacteria</taxon>
        <taxon>Rickettsiales</taxon>
        <taxon>Anaplasmataceae</taxon>
        <taxon>Ehrlichia</taxon>
    </lineage>
</organism>
<protein>
    <submittedName>
        <fullName evidence="2">Uncharacterized protein</fullName>
    </submittedName>
</protein>
<dbReference type="Proteomes" id="UP000293377">
    <property type="component" value="Unassembled WGS sequence"/>
</dbReference>
<name>A0A4Q6I3R7_9RICK</name>
<dbReference type="EMBL" id="QOHL01000019">
    <property type="protein sequence ID" value="RZB12481.1"/>
    <property type="molecule type" value="Genomic_DNA"/>
</dbReference>
<keyword evidence="1" id="KW-0812">Transmembrane</keyword>
<keyword evidence="3" id="KW-1185">Reference proteome</keyword>
<accession>A0A4Q6I3R7</accession>
<keyword evidence="1" id="KW-1133">Transmembrane helix</keyword>
<evidence type="ECO:0000313" key="2">
    <source>
        <dbReference type="EMBL" id="RZB12481.1"/>
    </source>
</evidence>
<dbReference type="RefSeq" id="WP_129992686.1">
    <property type="nucleotide sequence ID" value="NZ_QOHL01000019.1"/>
</dbReference>
<proteinExistence type="predicted"/>
<reference evidence="2 3" key="1">
    <citation type="submission" date="2018-06" db="EMBL/GenBank/DDBJ databases">
        <title>Complete Genome Sequence of Ehrlichia minasensis Isolated From Cattle.</title>
        <authorList>
            <person name="Aguiar D.M."/>
            <person name="Araujo J.P.A.Jr."/>
            <person name="Nakazato L."/>
            <person name="Bard E."/>
            <person name="Cabezas-Cruz A."/>
        </authorList>
    </citation>
    <scope>NUCLEOTIDE SEQUENCE [LARGE SCALE GENOMIC DNA]</scope>
    <source>
        <strain evidence="2 3">B11</strain>
    </source>
</reference>
<keyword evidence="1" id="KW-0472">Membrane</keyword>
<gene>
    <name evidence="2" type="ORF">DRF75_03930</name>
</gene>
<evidence type="ECO:0000256" key="1">
    <source>
        <dbReference type="SAM" id="Phobius"/>
    </source>
</evidence>
<dbReference type="AlphaFoldDB" id="A0A4Q6I3R7"/>
<evidence type="ECO:0000313" key="3">
    <source>
        <dbReference type="Proteomes" id="UP000293377"/>
    </source>
</evidence>
<sequence>MSEEKKLLITAAIMVALLVLVLIFAFCWYYTYSKGRDELSYKSSQSMHQPEEKRVHVKIVQDKQLLESKALIKDLKLKQSLLLKELDECKKSNAGLLSELRLLQNKVEVEKLRASSITY</sequence>
<comment type="caution">
    <text evidence="2">The sequence shown here is derived from an EMBL/GenBank/DDBJ whole genome shotgun (WGS) entry which is preliminary data.</text>
</comment>
<feature type="transmembrane region" description="Helical" evidence="1">
    <location>
        <begin position="7"/>
        <end position="31"/>
    </location>
</feature>